<dbReference type="PANTHER" id="PTHR42339">
    <property type="entry name" value="HISTONE H1"/>
    <property type="match status" value="1"/>
</dbReference>
<dbReference type="Pfam" id="PF24852">
    <property type="entry name" value="DUF7726"/>
    <property type="match status" value="2"/>
</dbReference>
<protein>
    <recommendedName>
        <fullName evidence="2">DUF7726 domain-containing protein</fullName>
    </recommendedName>
</protein>
<evidence type="ECO:0000259" key="2">
    <source>
        <dbReference type="Pfam" id="PF24852"/>
    </source>
</evidence>
<evidence type="ECO:0000256" key="1">
    <source>
        <dbReference type="SAM" id="MobiDB-lite"/>
    </source>
</evidence>
<dbReference type="EMBL" id="LT853692">
    <property type="protein sequence ID" value="SMQ45214.1"/>
    <property type="molecule type" value="Genomic_DNA"/>
</dbReference>
<sequence length="323" mass="36196">MPAKSQSRPALADAANRANQRPEPALFDKGLPMSGLMALVEQKKPGTYLTSRKRPAADGPDAEEPAAVDVDAIDLDGAIVDASCDQVRKKIRRYLDSGEKVGEFCDKISVTNHSLNTFLGQNGAMKGAGSKTYMQAWEFFKKRELAGVKEPTVSSKKRKSNDAASKASEKIDLSDIRLPEEEQGRRVAVYDTCGEIRKKISTHFTKTGTSQAQFCRDLMEQSDGRKITLGQVQNFRSLSGPTIGNTNIVFYAAYVFFEKLRIKEDRKKSKHRLEMEKIYPDGFEIERKRDGRILAPSDAVVTQDKYGRMEWHRPAGGLMRRKR</sequence>
<proteinExistence type="predicted"/>
<dbReference type="Proteomes" id="UP000215127">
    <property type="component" value="Chromosome 1"/>
</dbReference>
<name>A0A1X7RCR3_ZYMT9</name>
<keyword evidence="4" id="KW-1185">Reference proteome</keyword>
<dbReference type="PANTHER" id="PTHR42339:SF1">
    <property type="entry name" value="HISTONE H1"/>
    <property type="match status" value="1"/>
</dbReference>
<evidence type="ECO:0000313" key="3">
    <source>
        <dbReference type="EMBL" id="SMQ45214.1"/>
    </source>
</evidence>
<dbReference type="InterPro" id="IPR056143">
    <property type="entry name" value="DUF7726"/>
</dbReference>
<organism evidence="3 4">
    <name type="scientific">Zymoseptoria tritici (strain ST99CH_3D7)</name>
    <dbReference type="NCBI Taxonomy" id="1276538"/>
    <lineage>
        <taxon>Eukaryota</taxon>
        <taxon>Fungi</taxon>
        <taxon>Dikarya</taxon>
        <taxon>Ascomycota</taxon>
        <taxon>Pezizomycotina</taxon>
        <taxon>Dothideomycetes</taxon>
        <taxon>Dothideomycetidae</taxon>
        <taxon>Mycosphaerellales</taxon>
        <taxon>Mycosphaerellaceae</taxon>
        <taxon>Zymoseptoria</taxon>
    </lineage>
</organism>
<reference evidence="3 4" key="1">
    <citation type="submission" date="2016-06" db="EMBL/GenBank/DDBJ databases">
        <authorList>
            <person name="Kjaerup R.B."/>
            <person name="Dalgaard T.S."/>
            <person name="Juul-Madsen H.R."/>
        </authorList>
    </citation>
    <scope>NUCLEOTIDE SEQUENCE [LARGE SCALE GENOMIC DNA]</scope>
</reference>
<gene>
    <name evidence="3" type="ORF">ZT3D7_G358</name>
</gene>
<feature type="region of interest" description="Disordered" evidence="1">
    <location>
        <begin position="1"/>
        <end position="29"/>
    </location>
</feature>
<accession>A0A1X7RCR3</accession>
<evidence type="ECO:0000313" key="4">
    <source>
        <dbReference type="Proteomes" id="UP000215127"/>
    </source>
</evidence>
<feature type="domain" description="DUF7726" evidence="2">
    <location>
        <begin position="188"/>
        <end position="264"/>
    </location>
</feature>
<dbReference type="AlphaFoldDB" id="A0A1X7RCR3"/>
<feature type="domain" description="DUF7726" evidence="2">
    <location>
        <begin position="80"/>
        <end position="149"/>
    </location>
</feature>